<keyword evidence="3" id="KW-1185">Reference proteome</keyword>
<dbReference type="Gene3D" id="2.60.40.1120">
    <property type="entry name" value="Carboxypeptidase-like, regulatory domain"/>
    <property type="match status" value="1"/>
</dbReference>
<protein>
    <recommendedName>
        <fullName evidence="4">Carboxypeptidase family protein</fullName>
    </recommendedName>
</protein>
<evidence type="ECO:0000313" key="2">
    <source>
        <dbReference type="EMBL" id="PXV67760.1"/>
    </source>
</evidence>
<evidence type="ECO:0008006" key="4">
    <source>
        <dbReference type="Google" id="ProtNLM"/>
    </source>
</evidence>
<name>A0A318EAC4_9GAMM</name>
<comment type="caution">
    <text evidence="2">The sequence shown here is derived from an EMBL/GenBank/DDBJ whole genome shotgun (WGS) entry which is preliminary data.</text>
</comment>
<proteinExistence type="predicted"/>
<accession>A0A318EAC4</accession>
<gene>
    <name evidence="2" type="ORF">C8D93_105116</name>
</gene>
<evidence type="ECO:0000313" key="3">
    <source>
        <dbReference type="Proteomes" id="UP000248330"/>
    </source>
</evidence>
<evidence type="ECO:0000256" key="1">
    <source>
        <dbReference type="SAM" id="SignalP"/>
    </source>
</evidence>
<reference evidence="2 3" key="1">
    <citation type="submission" date="2018-04" db="EMBL/GenBank/DDBJ databases">
        <title>Genomic Encyclopedia of Type Strains, Phase IV (KMG-IV): sequencing the most valuable type-strain genomes for metagenomic binning, comparative biology and taxonomic classification.</title>
        <authorList>
            <person name="Goeker M."/>
        </authorList>
    </citation>
    <scope>NUCLEOTIDE SEQUENCE [LARGE SCALE GENOMIC DNA]</scope>
    <source>
        <strain evidence="2 3">DSM 104150</strain>
    </source>
</reference>
<dbReference type="RefSeq" id="WP_146216571.1">
    <property type="nucleotide sequence ID" value="NZ_CAWNXA010000005.1"/>
</dbReference>
<dbReference type="AlphaFoldDB" id="A0A318EAC4"/>
<dbReference type="OrthoDB" id="8926484at2"/>
<keyword evidence="1" id="KW-0732">Signal</keyword>
<dbReference type="Proteomes" id="UP000248330">
    <property type="component" value="Unassembled WGS sequence"/>
</dbReference>
<dbReference type="EMBL" id="QICN01000005">
    <property type="protein sequence ID" value="PXV67760.1"/>
    <property type="molecule type" value="Genomic_DNA"/>
</dbReference>
<feature type="signal peptide" evidence="1">
    <location>
        <begin position="1"/>
        <end position="31"/>
    </location>
</feature>
<organism evidence="2 3">
    <name type="scientific">Sinimarinibacterium flocculans</name>
    <dbReference type="NCBI Taxonomy" id="985250"/>
    <lineage>
        <taxon>Bacteria</taxon>
        <taxon>Pseudomonadati</taxon>
        <taxon>Pseudomonadota</taxon>
        <taxon>Gammaproteobacteria</taxon>
        <taxon>Nevskiales</taxon>
        <taxon>Nevskiaceae</taxon>
        <taxon>Sinimarinibacterium</taxon>
    </lineage>
</organism>
<sequence length="162" mass="17213">MNRIHRTRAAHTALSAALAGVFSFAAAGALAATDAPPEQRAGSIEYRVGGIGAAEAETMRRLSSEYPLTLTFVERAPDGRNMYTAGVGVTITDSSGNAQLETKAQGPLLMAELPDGRYTVSATLGGDTKTREVKVSNGEPERVVFVWPQQSPDPRQLSRLDP</sequence>
<feature type="chain" id="PRO_5016281441" description="Carboxypeptidase family protein" evidence="1">
    <location>
        <begin position="32"/>
        <end position="162"/>
    </location>
</feature>